<organism evidence="1 2">
    <name type="scientific">Microbacterium paludicola</name>
    <dbReference type="NCBI Taxonomy" id="300019"/>
    <lineage>
        <taxon>Bacteria</taxon>
        <taxon>Bacillati</taxon>
        <taxon>Actinomycetota</taxon>
        <taxon>Actinomycetes</taxon>
        <taxon>Micrococcales</taxon>
        <taxon>Microbacteriaceae</taxon>
        <taxon>Microbacterium</taxon>
    </lineage>
</organism>
<comment type="caution">
    <text evidence="1">The sequence shown here is derived from an EMBL/GenBank/DDBJ whole genome shotgun (WGS) entry which is preliminary data.</text>
</comment>
<accession>A0A4Y9FWW3</accession>
<name>A0A4Y9FWW3_9MICO</name>
<dbReference type="EMBL" id="SPQB01000014">
    <property type="protein sequence ID" value="TFU33036.1"/>
    <property type="molecule type" value="Genomic_DNA"/>
</dbReference>
<gene>
    <name evidence="1" type="ORF">E4U02_07405</name>
</gene>
<dbReference type="Proteomes" id="UP000298358">
    <property type="component" value="Unassembled WGS sequence"/>
</dbReference>
<keyword evidence="2" id="KW-1185">Reference proteome</keyword>
<sequence length="80" mass="8869">MTRYRVDLSSAVRVAAQVDVELGTVAAWLVRSGRARTLVEGLPRPAADQAAVQQALERNPHLREVALQLWAADQLRRRPA</sequence>
<protein>
    <submittedName>
        <fullName evidence="1">Uncharacterized protein</fullName>
    </submittedName>
</protein>
<evidence type="ECO:0000313" key="1">
    <source>
        <dbReference type="EMBL" id="TFU33036.1"/>
    </source>
</evidence>
<proteinExistence type="predicted"/>
<dbReference type="AlphaFoldDB" id="A0A4Y9FWW3"/>
<dbReference type="RefSeq" id="WP_135114214.1">
    <property type="nucleotide sequence ID" value="NZ_JADGLL010000014.1"/>
</dbReference>
<reference evidence="1 2" key="1">
    <citation type="submission" date="2019-03" db="EMBL/GenBank/DDBJ databases">
        <title>Diversity of the mouse oral microbiome.</title>
        <authorList>
            <person name="Joseph S."/>
            <person name="Aduse-Opoku J."/>
            <person name="Curtis M."/>
            <person name="Wade W."/>
            <person name="Hashim A."/>
        </authorList>
    </citation>
    <scope>NUCLEOTIDE SEQUENCE [LARGE SCALE GENOMIC DNA]</scope>
    <source>
        <strain evidence="1 2">P1012</strain>
    </source>
</reference>
<evidence type="ECO:0000313" key="2">
    <source>
        <dbReference type="Proteomes" id="UP000298358"/>
    </source>
</evidence>